<reference evidence="4 5" key="1">
    <citation type="submission" date="2019-09" db="EMBL/GenBank/DDBJ databases">
        <title>Bird 10,000 Genomes (B10K) Project - Family phase.</title>
        <authorList>
            <person name="Zhang G."/>
        </authorList>
    </citation>
    <scope>NUCLEOTIDE SEQUENCE [LARGE SCALE GENOMIC DNA]</scope>
    <source>
        <strain evidence="4">B10K-CU-031-10</strain>
        <tissue evidence="4">Muscle</tissue>
    </source>
</reference>
<protein>
    <submittedName>
        <fullName evidence="4">FCGBP protein</fullName>
    </submittedName>
</protein>
<dbReference type="InterPro" id="IPR050780">
    <property type="entry name" value="Mucin_vWF_Thrombospondin_sf"/>
</dbReference>
<name>A0A7K8THL0_9AVES</name>
<evidence type="ECO:0000256" key="2">
    <source>
        <dbReference type="ARBA" id="ARBA00023180"/>
    </source>
</evidence>
<keyword evidence="1" id="KW-1015">Disulfide bond</keyword>
<dbReference type="PANTHER" id="PTHR11339:SF373">
    <property type="entry name" value="VWFD DOMAIN-CONTAINING PROTEIN"/>
    <property type="match status" value="1"/>
</dbReference>
<dbReference type="EMBL" id="VWZB01005303">
    <property type="protein sequence ID" value="NXF41759.1"/>
    <property type="molecule type" value="Genomic_DNA"/>
</dbReference>
<comment type="caution">
    <text evidence="4">The sequence shown here is derived from an EMBL/GenBank/DDBJ whole genome shotgun (WGS) entry which is preliminary data.</text>
</comment>
<dbReference type="Pfam" id="PF00094">
    <property type="entry name" value="VWD"/>
    <property type="match status" value="1"/>
</dbReference>
<accession>A0A7K8THL0</accession>
<sequence>EVCEVVDGQPTCFQGTVSTCWATGEPHYKTFDGKTFDFMGTCTYTLTKTCDLDPTLPVFSVEAKNEHRGNPKVSYVGSVTVRVYDVTVAVVRAEDGIVRVDSISHHLPAILSKGRVQVHQHGMGVLLQTDFGLVVRYDLLHHVTVTVPQSYQGHLCGLCGNYNGQHNDDFLLPNGQQAPNAVAFSSA</sequence>
<dbReference type="GO" id="GO:0005615">
    <property type="term" value="C:extracellular space"/>
    <property type="evidence" value="ECO:0007669"/>
    <property type="project" value="TreeGrafter"/>
</dbReference>
<evidence type="ECO:0000313" key="4">
    <source>
        <dbReference type="EMBL" id="NXF41759.1"/>
    </source>
</evidence>
<feature type="non-terminal residue" evidence="4">
    <location>
        <position position="187"/>
    </location>
</feature>
<evidence type="ECO:0000256" key="1">
    <source>
        <dbReference type="ARBA" id="ARBA00023157"/>
    </source>
</evidence>
<dbReference type="GO" id="GO:0031012">
    <property type="term" value="C:extracellular matrix"/>
    <property type="evidence" value="ECO:0007669"/>
    <property type="project" value="TreeGrafter"/>
</dbReference>
<evidence type="ECO:0000259" key="3">
    <source>
        <dbReference type="PROSITE" id="PS51233"/>
    </source>
</evidence>
<dbReference type="PANTHER" id="PTHR11339">
    <property type="entry name" value="EXTRACELLULAR MATRIX GLYCOPROTEIN RELATED"/>
    <property type="match status" value="1"/>
</dbReference>
<proteinExistence type="predicted"/>
<organism evidence="4 5">
    <name type="scientific">Nyctibius bracteatus</name>
    <name type="common">Rufous potoo</name>
    <dbReference type="NCBI Taxonomy" id="48426"/>
    <lineage>
        <taxon>Eukaryota</taxon>
        <taxon>Metazoa</taxon>
        <taxon>Chordata</taxon>
        <taxon>Craniata</taxon>
        <taxon>Vertebrata</taxon>
        <taxon>Euteleostomi</taxon>
        <taxon>Archelosauria</taxon>
        <taxon>Archosauria</taxon>
        <taxon>Dinosauria</taxon>
        <taxon>Saurischia</taxon>
        <taxon>Theropoda</taxon>
        <taxon>Coelurosauria</taxon>
        <taxon>Aves</taxon>
        <taxon>Neognathae</taxon>
        <taxon>Neoaves</taxon>
        <taxon>Strisores</taxon>
        <taxon>Caprimulgiformes</taxon>
        <taxon>Nyctibiidae</taxon>
        <taxon>Nyctibius</taxon>
    </lineage>
</organism>
<feature type="non-terminal residue" evidence="4">
    <location>
        <position position="1"/>
    </location>
</feature>
<dbReference type="SMART" id="SM00216">
    <property type="entry name" value="VWD"/>
    <property type="match status" value="1"/>
</dbReference>
<dbReference type="Proteomes" id="UP000538472">
    <property type="component" value="Unassembled WGS sequence"/>
</dbReference>
<dbReference type="InterPro" id="IPR001846">
    <property type="entry name" value="VWF_type-D"/>
</dbReference>
<dbReference type="AlphaFoldDB" id="A0A7K8THL0"/>
<keyword evidence="2" id="KW-0325">Glycoprotein</keyword>
<dbReference type="PROSITE" id="PS51233">
    <property type="entry name" value="VWFD"/>
    <property type="match status" value="1"/>
</dbReference>
<gene>
    <name evidence="4" type="primary">Fcgbp_2</name>
    <name evidence="4" type="ORF">NYCBRA_R01196</name>
</gene>
<keyword evidence="5" id="KW-1185">Reference proteome</keyword>
<evidence type="ECO:0000313" key="5">
    <source>
        <dbReference type="Proteomes" id="UP000538472"/>
    </source>
</evidence>
<feature type="domain" description="VWFD" evidence="3">
    <location>
        <begin position="18"/>
        <end position="187"/>
    </location>
</feature>